<dbReference type="PANTHER" id="PTHR18843">
    <property type="entry name" value="TORSIN-1A-INTERACTING PROTEIN"/>
    <property type="match status" value="1"/>
</dbReference>
<comment type="subcellular location">
    <subcellularLocation>
        <location evidence="1">Membrane</location>
    </subcellularLocation>
</comment>
<dbReference type="Proteomes" id="UP000838878">
    <property type="component" value="Chromosome 3"/>
</dbReference>
<evidence type="ECO:0000256" key="4">
    <source>
        <dbReference type="ARBA" id="ARBA00023136"/>
    </source>
</evidence>
<accession>A0A8J9ULB7</accession>
<feature type="non-terminal residue" evidence="6">
    <location>
        <position position="407"/>
    </location>
</feature>
<dbReference type="AlphaFoldDB" id="A0A8J9ULB7"/>
<dbReference type="GO" id="GO:0061024">
    <property type="term" value="P:membrane organization"/>
    <property type="evidence" value="ECO:0007669"/>
    <property type="project" value="TreeGrafter"/>
</dbReference>
<dbReference type="InterPro" id="IPR038599">
    <property type="entry name" value="LAP1C-like_C_sf"/>
</dbReference>
<sequence>MDSVTEEENRGAKIIPSARKSIHSYNNTYNSTYLKTMGKYGVNAHRRKQQNTISTPDHGVDEIDNVMSKIARPSSPLTLRKNSPKCRRNSVDIINNEYSNDESDDEDILSKSSPATFSIFSEELYTSALQSEQENRNASKYSLNVSAQRSRCNESVGLHNNLFPESSIRNETKKSYNFLMAILVLFLATVTYSQYSILNTSPADVNVVYDKLKFYNDVKDLEEKYKVKYTSILQVRTGVSTIFENQDAGSFIFTYNSQKTNFNSAKFNNFIEDLAATASRYLRNESKEVHVVVDTSNITVHSVYDFMNEYREGLDKTGVMLVKDIYNIPSELAMAFHYYCDEFSPLVKKSAIFFTLNLSNCSQHDQKSTHDYIEKCLAKKWNSIEEDKIGPLLTRVVNIVIDVTATF</sequence>
<protein>
    <submittedName>
        <fullName evidence="6">Uncharacterized protein</fullName>
    </submittedName>
</protein>
<dbReference type="InterPro" id="IPR008662">
    <property type="entry name" value="TOIP1/2"/>
</dbReference>
<evidence type="ECO:0000313" key="6">
    <source>
        <dbReference type="EMBL" id="CAH0722376.1"/>
    </source>
</evidence>
<keyword evidence="2 5" id="KW-0812">Transmembrane</keyword>
<dbReference type="GO" id="GO:0001671">
    <property type="term" value="F:ATPase activator activity"/>
    <property type="evidence" value="ECO:0007669"/>
    <property type="project" value="InterPro"/>
</dbReference>
<keyword evidence="4 5" id="KW-0472">Membrane</keyword>
<dbReference type="PANTHER" id="PTHR18843:SF7">
    <property type="entry name" value="LAMINA-ASSOCIATED POLYPEPTIDE 1B ISOFORM 1-RELATED"/>
    <property type="match status" value="1"/>
</dbReference>
<evidence type="ECO:0000256" key="5">
    <source>
        <dbReference type="SAM" id="Phobius"/>
    </source>
</evidence>
<proteinExistence type="predicted"/>
<evidence type="ECO:0000256" key="2">
    <source>
        <dbReference type="ARBA" id="ARBA00022692"/>
    </source>
</evidence>
<evidence type="ECO:0000256" key="1">
    <source>
        <dbReference type="ARBA" id="ARBA00004370"/>
    </source>
</evidence>
<dbReference type="GO" id="GO:0016020">
    <property type="term" value="C:membrane"/>
    <property type="evidence" value="ECO:0007669"/>
    <property type="project" value="UniProtKB-SubCell"/>
</dbReference>
<reference evidence="6" key="1">
    <citation type="submission" date="2021-12" db="EMBL/GenBank/DDBJ databases">
        <authorList>
            <person name="Martin H S."/>
        </authorList>
    </citation>
    <scope>NUCLEOTIDE SEQUENCE</scope>
</reference>
<keyword evidence="3 5" id="KW-1133">Transmembrane helix</keyword>
<dbReference type="EMBL" id="OV170223">
    <property type="protein sequence ID" value="CAH0722376.1"/>
    <property type="molecule type" value="Genomic_DNA"/>
</dbReference>
<evidence type="ECO:0000256" key="3">
    <source>
        <dbReference type="ARBA" id="ARBA00022989"/>
    </source>
</evidence>
<dbReference type="Gene3D" id="3.40.50.12190">
    <property type="match status" value="1"/>
</dbReference>
<keyword evidence="7" id="KW-1185">Reference proteome</keyword>
<feature type="transmembrane region" description="Helical" evidence="5">
    <location>
        <begin position="176"/>
        <end position="195"/>
    </location>
</feature>
<evidence type="ECO:0000313" key="7">
    <source>
        <dbReference type="Proteomes" id="UP000838878"/>
    </source>
</evidence>
<gene>
    <name evidence="6" type="ORF">BINO364_LOCUS8340</name>
</gene>
<organism evidence="6 7">
    <name type="scientific">Brenthis ino</name>
    <name type="common">lesser marbled fritillary</name>
    <dbReference type="NCBI Taxonomy" id="405034"/>
    <lineage>
        <taxon>Eukaryota</taxon>
        <taxon>Metazoa</taxon>
        <taxon>Ecdysozoa</taxon>
        <taxon>Arthropoda</taxon>
        <taxon>Hexapoda</taxon>
        <taxon>Insecta</taxon>
        <taxon>Pterygota</taxon>
        <taxon>Neoptera</taxon>
        <taxon>Endopterygota</taxon>
        <taxon>Lepidoptera</taxon>
        <taxon>Glossata</taxon>
        <taxon>Ditrysia</taxon>
        <taxon>Papilionoidea</taxon>
        <taxon>Nymphalidae</taxon>
        <taxon>Heliconiinae</taxon>
        <taxon>Argynnini</taxon>
        <taxon>Brenthis</taxon>
    </lineage>
</organism>
<dbReference type="OrthoDB" id="6258998at2759"/>
<name>A0A8J9ULB7_9NEOP</name>